<dbReference type="AlphaFoldDB" id="A0A317V0C0"/>
<accession>A0A317V0C0</accession>
<keyword evidence="1" id="KW-1133">Transmembrane helix</keyword>
<dbReference type="RefSeq" id="XP_025384893.1">
    <property type="nucleotide sequence ID" value="XM_025525946.1"/>
</dbReference>
<feature type="transmembrane region" description="Helical" evidence="1">
    <location>
        <begin position="30"/>
        <end position="52"/>
    </location>
</feature>
<dbReference type="GeneID" id="37047908"/>
<keyword evidence="3" id="KW-1185">Reference proteome</keyword>
<comment type="caution">
    <text evidence="2">The sequence shown here is derived from an EMBL/GenBank/DDBJ whole genome shotgun (WGS) entry which is preliminary data.</text>
</comment>
<reference evidence="2" key="1">
    <citation type="submission" date="2016-12" db="EMBL/GenBank/DDBJ databases">
        <title>The genomes of Aspergillus section Nigri reveals drivers in fungal speciation.</title>
        <authorList>
            <consortium name="DOE Joint Genome Institute"/>
            <person name="Vesth T.C."/>
            <person name="Nybo J."/>
            <person name="Theobald S."/>
            <person name="Brandl J."/>
            <person name="Frisvad J.C."/>
            <person name="Nielsen K.F."/>
            <person name="Lyhne E.K."/>
            <person name="Kogle M.E."/>
            <person name="Kuo A."/>
            <person name="Riley R."/>
            <person name="Clum A."/>
            <person name="Nolan M."/>
            <person name="Lipzen A."/>
            <person name="Salamov A."/>
            <person name="Henrissat B."/>
            <person name="Wiebenga A."/>
            <person name="De vries R.P."/>
            <person name="Grigoriev I.V."/>
            <person name="Mortensen U.H."/>
            <person name="Andersen M.R."/>
            <person name="Baker S.E."/>
        </authorList>
    </citation>
    <scope>NUCLEOTIDE SEQUENCE</scope>
    <source>
        <strain evidence="2">CBS 122712</strain>
    </source>
</reference>
<evidence type="ECO:0000313" key="2">
    <source>
        <dbReference type="EMBL" id="PWY66242.1"/>
    </source>
</evidence>
<sequence>MHLAMASSVFFLFTLWSIFANSRCLFLVPMAYFLFPLLFFNAPFRFSLSFFLSSLTRDEPSSIFFFFFPIEVFSCLLLAYILTLMLFPCSVYAGCSI</sequence>
<name>A0A317V0C0_ASPEC</name>
<dbReference type="Proteomes" id="UP000246171">
    <property type="component" value="Unassembled WGS sequence"/>
</dbReference>
<gene>
    <name evidence="2" type="ORF">BO83DRAFT_112661</name>
</gene>
<feature type="transmembrane region" description="Helical" evidence="1">
    <location>
        <begin position="64"/>
        <end position="87"/>
    </location>
</feature>
<keyword evidence="1" id="KW-0472">Membrane</keyword>
<evidence type="ECO:0000313" key="3">
    <source>
        <dbReference type="Proteomes" id="UP000246171"/>
    </source>
</evidence>
<proteinExistence type="predicted"/>
<organism evidence="2 3">
    <name type="scientific">Aspergillus eucalypticola (strain CBS 122712 / IBT 29274)</name>
    <dbReference type="NCBI Taxonomy" id="1448314"/>
    <lineage>
        <taxon>Eukaryota</taxon>
        <taxon>Fungi</taxon>
        <taxon>Dikarya</taxon>
        <taxon>Ascomycota</taxon>
        <taxon>Pezizomycotina</taxon>
        <taxon>Eurotiomycetes</taxon>
        <taxon>Eurotiomycetidae</taxon>
        <taxon>Eurotiales</taxon>
        <taxon>Aspergillaceae</taxon>
        <taxon>Aspergillus</taxon>
        <taxon>Aspergillus subgen. Circumdati</taxon>
    </lineage>
</organism>
<dbReference type="EMBL" id="MSFU01000025">
    <property type="protein sequence ID" value="PWY66242.1"/>
    <property type="molecule type" value="Genomic_DNA"/>
</dbReference>
<protein>
    <submittedName>
        <fullName evidence="2">Uncharacterized protein</fullName>
    </submittedName>
</protein>
<dbReference type="VEuPathDB" id="FungiDB:BO83DRAFT_112661"/>
<keyword evidence="1" id="KW-0812">Transmembrane</keyword>
<evidence type="ECO:0000256" key="1">
    <source>
        <dbReference type="SAM" id="Phobius"/>
    </source>
</evidence>